<feature type="compositionally biased region" description="Low complexity" evidence="1">
    <location>
        <begin position="20"/>
        <end position="43"/>
    </location>
</feature>
<evidence type="ECO:0000313" key="5">
    <source>
        <dbReference type="Proteomes" id="UP001500274"/>
    </source>
</evidence>
<dbReference type="InterPro" id="IPR025241">
    <property type="entry name" value="DUF4190"/>
</dbReference>
<organism evidence="4 5">
    <name type="scientific">Microbacterium binotii</name>
    <dbReference type="NCBI Taxonomy" id="462710"/>
    <lineage>
        <taxon>Bacteria</taxon>
        <taxon>Bacillati</taxon>
        <taxon>Actinomycetota</taxon>
        <taxon>Actinomycetes</taxon>
        <taxon>Micrococcales</taxon>
        <taxon>Microbacteriaceae</taxon>
        <taxon>Microbacterium</taxon>
    </lineage>
</organism>
<keyword evidence="5" id="KW-1185">Reference proteome</keyword>
<gene>
    <name evidence="4" type="ORF">GCM10009862_14610</name>
</gene>
<feature type="region of interest" description="Disordered" evidence="1">
    <location>
        <begin position="1"/>
        <end position="57"/>
    </location>
</feature>
<sequence>MSDQNNDLPTPASAGEGGTPDAQPAPAEPSAAAPASPDYQAPAYTPPSYPAPSTPPPSYAAPAAYPGYSAPPAAPAAYPAYGTPPTAPAYPPAYQGAPAYGVPQTYAPYPAGPKTNSLAIVSLVSAIVGVVLLPFIGSIVGIITGHISLKQIREREEGGRGLALAGTITGYAGLALYAVITVLVVLWIIWVVNLANGAYYDYSYSS</sequence>
<dbReference type="RefSeq" id="WP_344228189.1">
    <property type="nucleotide sequence ID" value="NZ_BAAARI010000011.1"/>
</dbReference>
<protein>
    <recommendedName>
        <fullName evidence="3">DUF4190 domain-containing protein</fullName>
    </recommendedName>
</protein>
<dbReference type="Proteomes" id="UP001500274">
    <property type="component" value="Unassembled WGS sequence"/>
</dbReference>
<dbReference type="EMBL" id="BAAARI010000011">
    <property type="protein sequence ID" value="GAA2576415.1"/>
    <property type="molecule type" value="Genomic_DNA"/>
</dbReference>
<feature type="domain" description="DUF4190" evidence="3">
    <location>
        <begin position="118"/>
        <end position="179"/>
    </location>
</feature>
<keyword evidence="2" id="KW-1133">Transmembrane helix</keyword>
<accession>A0ABP6BLA9</accession>
<dbReference type="Pfam" id="PF13828">
    <property type="entry name" value="DUF4190"/>
    <property type="match status" value="1"/>
</dbReference>
<evidence type="ECO:0000259" key="3">
    <source>
        <dbReference type="Pfam" id="PF13828"/>
    </source>
</evidence>
<feature type="transmembrane region" description="Helical" evidence="2">
    <location>
        <begin position="118"/>
        <end position="149"/>
    </location>
</feature>
<evidence type="ECO:0000313" key="4">
    <source>
        <dbReference type="EMBL" id="GAA2576415.1"/>
    </source>
</evidence>
<keyword evidence="2" id="KW-0472">Membrane</keyword>
<evidence type="ECO:0000256" key="2">
    <source>
        <dbReference type="SAM" id="Phobius"/>
    </source>
</evidence>
<comment type="caution">
    <text evidence="4">The sequence shown here is derived from an EMBL/GenBank/DDBJ whole genome shotgun (WGS) entry which is preliminary data.</text>
</comment>
<name>A0ABP6BLA9_9MICO</name>
<keyword evidence="2" id="KW-0812">Transmembrane</keyword>
<evidence type="ECO:0000256" key="1">
    <source>
        <dbReference type="SAM" id="MobiDB-lite"/>
    </source>
</evidence>
<reference evidence="5" key="1">
    <citation type="journal article" date="2019" name="Int. J. Syst. Evol. Microbiol.">
        <title>The Global Catalogue of Microorganisms (GCM) 10K type strain sequencing project: providing services to taxonomists for standard genome sequencing and annotation.</title>
        <authorList>
            <consortium name="The Broad Institute Genomics Platform"/>
            <consortium name="The Broad Institute Genome Sequencing Center for Infectious Disease"/>
            <person name="Wu L."/>
            <person name="Ma J."/>
        </authorList>
    </citation>
    <scope>NUCLEOTIDE SEQUENCE [LARGE SCALE GENOMIC DNA]</scope>
    <source>
        <strain evidence="5">JCM 16365</strain>
    </source>
</reference>
<feature type="compositionally biased region" description="Pro residues" evidence="1">
    <location>
        <begin position="44"/>
        <end position="57"/>
    </location>
</feature>
<feature type="transmembrane region" description="Helical" evidence="2">
    <location>
        <begin position="161"/>
        <end position="190"/>
    </location>
</feature>
<proteinExistence type="predicted"/>